<evidence type="ECO:0000256" key="2">
    <source>
        <dbReference type="ARBA" id="ARBA00005336"/>
    </source>
</evidence>
<keyword evidence="5" id="KW-0326">Glycosidase</keyword>
<dbReference type="GeneID" id="64706025"/>
<evidence type="ECO:0000313" key="7">
    <source>
        <dbReference type="EMBL" id="KAG2091222.1"/>
    </source>
</evidence>
<evidence type="ECO:0000259" key="6">
    <source>
        <dbReference type="Pfam" id="PF00933"/>
    </source>
</evidence>
<comment type="catalytic activity">
    <reaction evidence="1">
        <text>Hydrolysis of terminal, non-reducing beta-D-glucosyl residues with release of beta-D-glucose.</text>
        <dbReference type="EC" id="3.2.1.21"/>
    </reaction>
</comment>
<dbReference type="InterPro" id="IPR036962">
    <property type="entry name" value="Glyco_hydro_3_N_sf"/>
</dbReference>
<comment type="caution">
    <text evidence="7">The sequence shown here is derived from an EMBL/GenBank/DDBJ whole genome shotgun (WGS) entry which is preliminary data.</text>
</comment>
<evidence type="ECO:0000313" key="8">
    <source>
        <dbReference type="Proteomes" id="UP000823399"/>
    </source>
</evidence>
<dbReference type="PRINTS" id="PR00133">
    <property type="entry name" value="GLHYDRLASE3"/>
</dbReference>
<evidence type="ECO:0000256" key="4">
    <source>
        <dbReference type="ARBA" id="ARBA00022801"/>
    </source>
</evidence>
<dbReference type="PANTHER" id="PTHR42715">
    <property type="entry name" value="BETA-GLUCOSIDASE"/>
    <property type="match status" value="1"/>
</dbReference>
<accession>A0A9P7EVY8</accession>
<dbReference type="InterPro" id="IPR017853">
    <property type="entry name" value="GH"/>
</dbReference>
<dbReference type="AlphaFoldDB" id="A0A9P7EVY8"/>
<gene>
    <name evidence="7" type="ORF">F5147DRAFT_823311</name>
</gene>
<evidence type="ECO:0000256" key="1">
    <source>
        <dbReference type="ARBA" id="ARBA00000448"/>
    </source>
</evidence>
<dbReference type="PANTHER" id="PTHR42715:SF27">
    <property type="entry name" value="BETA-GLUCOSIDASE-RELATED"/>
    <property type="match status" value="1"/>
</dbReference>
<dbReference type="Proteomes" id="UP000823399">
    <property type="component" value="Unassembled WGS sequence"/>
</dbReference>
<sequence>MPWSDFANADVDDIVEKLTTDEAILLTAGVGFWHTHEIARLGIPAIKVSNGIRGNHFFMSTLAKCLPSSTALGATWDTELIEEVRLKLLASEAKLRAVPVILALACNVQRNRLQNPLGGHAFESLSEDPLLSGLIAAAYVKGVQKWRHWNYNQAFRKYAKPWCFMTSYNHVNGTHTSENKHLLQDILRREWGFEGLVMSDCIPVLKANQGEDVPTGHVSGLFRIKFESMPQHRMMAHLVLHEFLEVHPAYALSIDTRIHAREISISSPVTADPQQRLDEYWPVTGVKWVTHAIVGDCGK</sequence>
<dbReference type="Gene3D" id="3.20.20.300">
    <property type="entry name" value="Glycoside hydrolase, family 3, N-terminal domain"/>
    <property type="match status" value="2"/>
</dbReference>
<dbReference type="OrthoDB" id="2668093at2759"/>
<evidence type="ECO:0000256" key="3">
    <source>
        <dbReference type="ARBA" id="ARBA00012744"/>
    </source>
</evidence>
<protein>
    <recommendedName>
        <fullName evidence="3">beta-glucosidase</fullName>
        <ecNumber evidence="3">3.2.1.21</ecNumber>
    </recommendedName>
</protein>
<dbReference type="RefSeq" id="XP_041286479.1">
    <property type="nucleotide sequence ID" value="XM_041443766.1"/>
</dbReference>
<dbReference type="EMBL" id="JABBWM010000098">
    <property type="protein sequence ID" value="KAG2091222.1"/>
    <property type="molecule type" value="Genomic_DNA"/>
</dbReference>
<dbReference type="InterPro" id="IPR050288">
    <property type="entry name" value="Cellulose_deg_GH3"/>
</dbReference>
<name>A0A9P7EVY8_9AGAM</name>
<feature type="domain" description="Glycoside hydrolase family 3 N-terminal" evidence="6">
    <location>
        <begin position="164"/>
        <end position="203"/>
    </location>
</feature>
<organism evidence="7 8">
    <name type="scientific">Suillus discolor</name>
    <dbReference type="NCBI Taxonomy" id="1912936"/>
    <lineage>
        <taxon>Eukaryota</taxon>
        <taxon>Fungi</taxon>
        <taxon>Dikarya</taxon>
        <taxon>Basidiomycota</taxon>
        <taxon>Agaricomycotina</taxon>
        <taxon>Agaricomycetes</taxon>
        <taxon>Agaricomycetidae</taxon>
        <taxon>Boletales</taxon>
        <taxon>Suillineae</taxon>
        <taxon>Suillaceae</taxon>
        <taxon>Suillus</taxon>
    </lineage>
</organism>
<dbReference type="GO" id="GO:0009251">
    <property type="term" value="P:glucan catabolic process"/>
    <property type="evidence" value="ECO:0007669"/>
    <property type="project" value="TreeGrafter"/>
</dbReference>
<proteinExistence type="inferred from homology"/>
<keyword evidence="4 7" id="KW-0378">Hydrolase</keyword>
<evidence type="ECO:0000256" key="5">
    <source>
        <dbReference type="ARBA" id="ARBA00023295"/>
    </source>
</evidence>
<reference evidence="7" key="1">
    <citation type="journal article" date="2020" name="New Phytol.">
        <title>Comparative genomics reveals dynamic genome evolution in host specialist ectomycorrhizal fungi.</title>
        <authorList>
            <person name="Lofgren L.A."/>
            <person name="Nguyen N.H."/>
            <person name="Vilgalys R."/>
            <person name="Ruytinx J."/>
            <person name="Liao H.L."/>
            <person name="Branco S."/>
            <person name="Kuo A."/>
            <person name="LaButti K."/>
            <person name="Lipzen A."/>
            <person name="Andreopoulos W."/>
            <person name="Pangilinan J."/>
            <person name="Riley R."/>
            <person name="Hundley H."/>
            <person name="Na H."/>
            <person name="Barry K."/>
            <person name="Grigoriev I.V."/>
            <person name="Stajich J.E."/>
            <person name="Kennedy P.G."/>
        </authorList>
    </citation>
    <scope>NUCLEOTIDE SEQUENCE</scope>
    <source>
        <strain evidence="7">FC423</strain>
    </source>
</reference>
<comment type="similarity">
    <text evidence="2">Belongs to the glycosyl hydrolase 3 family.</text>
</comment>
<keyword evidence="8" id="KW-1185">Reference proteome</keyword>
<dbReference type="InterPro" id="IPR001764">
    <property type="entry name" value="Glyco_hydro_3_N"/>
</dbReference>
<dbReference type="EC" id="3.2.1.21" evidence="3"/>
<dbReference type="GO" id="GO:0008422">
    <property type="term" value="F:beta-glucosidase activity"/>
    <property type="evidence" value="ECO:0007669"/>
    <property type="project" value="UniProtKB-EC"/>
</dbReference>
<dbReference type="SUPFAM" id="SSF51445">
    <property type="entry name" value="(Trans)glycosidases"/>
    <property type="match status" value="1"/>
</dbReference>
<dbReference type="Pfam" id="PF00933">
    <property type="entry name" value="Glyco_hydro_3"/>
    <property type="match status" value="1"/>
</dbReference>